<evidence type="ECO:0000313" key="2">
    <source>
        <dbReference type="Proteomes" id="UP000007485"/>
    </source>
</evidence>
<dbReference type="KEGG" id="vmo:VMUT_1886"/>
<proteinExistence type="predicted"/>
<gene>
    <name evidence="1" type="ordered locus">VMUT_1886</name>
</gene>
<dbReference type="EMBL" id="CP002529">
    <property type="protein sequence ID" value="ADY02087.1"/>
    <property type="molecule type" value="Genomic_DNA"/>
</dbReference>
<evidence type="ECO:0000313" key="1">
    <source>
        <dbReference type="EMBL" id="ADY02087.1"/>
    </source>
</evidence>
<dbReference type="eggNOG" id="arCOG03708">
    <property type="taxonomic scope" value="Archaea"/>
</dbReference>
<keyword evidence="2" id="KW-1185">Reference proteome</keyword>
<reference evidence="1 2" key="1">
    <citation type="journal article" date="2011" name="J. Bacteriol.">
        <title>Complete genome sequence of 'Vulcanisaeta moutnovskia' strain 768-28, a novel member of the hyperthermophilic crenarchaeal genus vulcanisaeta.</title>
        <authorList>
            <person name="Gumerov V.M."/>
            <person name="Mardanov A.V."/>
            <person name="Beletsky A.V."/>
            <person name="Prokofeva M.I."/>
            <person name="Bonch-Osmolovskaya E.A."/>
            <person name="Ravin N.V."/>
            <person name="Skryabin K.G."/>
        </authorList>
    </citation>
    <scope>NUCLEOTIDE SEQUENCE [LARGE SCALE GENOMIC DNA]</scope>
    <source>
        <strain evidence="1 2">768-28</strain>
    </source>
</reference>
<name>F0QVR3_VULM7</name>
<sequence>MELPKPWFDLNGYRKTRLLEAKYEAEIAINMLREGLYRNAAGKTFQAWKSFLAAVSIDAINELSKVYRRKVKIRGLRERIDEALYVIAFMPTTRMFEVSKVLSALSPMMPYLTLASLELHRYQYNGPDKEGAFSVFRSDEDAKEFICRFLSDMAVVYRELAKEEFIDLTYCKEAKGT</sequence>
<protein>
    <submittedName>
        <fullName evidence="1">PaREP1 domain containing protein</fullName>
    </submittedName>
</protein>
<dbReference type="InterPro" id="IPR010268">
    <property type="entry name" value="PaREP1"/>
</dbReference>
<dbReference type="Proteomes" id="UP000007485">
    <property type="component" value="Chromosome"/>
</dbReference>
<dbReference type="STRING" id="985053.VMUT_1886"/>
<dbReference type="Pfam" id="PF05942">
    <property type="entry name" value="PaREP1"/>
    <property type="match status" value="1"/>
</dbReference>
<accession>F0QVR3</accession>
<organism evidence="1 2">
    <name type="scientific">Vulcanisaeta moutnovskia (strain 768-28)</name>
    <dbReference type="NCBI Taxonomy" id="985053"/>
    <lineage>
        <taxon>Archaea</taxon>
        <taxon>Thermoproteota</taxon>
        <taxon>Thermoprotei</taxon>
        <taxon>Thermoproteales</taxon>
        <taxon>Thermoproteaceae</taxon>
        <taxon>Vulcanisaeta</taxon>
    </lineage>
</organism>
<dbReference type="AlphaFoldDB" id="F0QVR3"/>
<dbReference type="OrthoDB" id="28552at2157"/>
<dbReference type="HOGENOM" id="CLU_118419_1_0_2"/>